<evidence type="ECO:0000313" key="2">
    <source>
        <dbReference type="EMBL" id="CAK0866131.1"/>
    </source>
</evidence>
<organism evidence="2 3">
    <name type="scientific">Prorocentrum cordatum</name>
    <dbReference type="NCBI Taxonomy" id="2364126"/>
    <lineage>
        <taxon>Eukaryota</taxon>
        <taxon>Sar</taxon>
        <taxon>Alveolata</taxon>
        <taxon>Dinophyceae</taxon>
        <taxon>Prorocentrales</taxon>
        <taxon>Prorocentraceae</taxon>
        <taxon>Prorocentrum</taxon>
    </lineage>
</organism>
<protein>
    <submittedName>
        <fullName evidence="2">Uncharacterized protein</fullName>
    </submittedName>
</protein>
<sequence>EAAGTLWSAASWACQASGVPPPPAPAPLRALARKQVALLKHVWLQSKQGDVDSVLEAIESFARTHEWLKIAGGDKARLLAACVRAGKPRGRLRWRWRTRHWWCAGVSVPSAAAGASSRASSTPRRPTWRARCSRGRAPAQR</sequence>
<evidence type="ECO:0000256" key="1">
    <source>
        <dbReference type="SAM" id="MobiDB-lite"/>
    </source>
</evidence>
<keyword evidence="3" id="KW-1185">Reference proteome</keyword>
<feature type="non-terminal residue" evidence="2">
    <location>
        <position position="1"/>
    </location>
</feature>
<comment type="caution">
    <text evidence="2">The sequence shown here is derived from an EMBL/GenBank/DDBJ whole genome shotgun (WGS) entry which is preliminary data.</text>
</comment>
<dbReference type="Proteomes" id="UP001189429">
    <property type="component" value="Unassembled WGS sequence"/>
</dbReference>
<dbReference type="InterPro" id="IPR029063">
    <property type="entry name" value="SAM-dependent_MTases_sf"/>
</dbReference>
<name>A0ABN9V256_9DINO</name>
<dbReference type="EMBL" id="CAUYUJ010016510">
    <property type="protein sequence ID" value="CAK0866131.1"/>
    <property type="molecule type" value="Genomic_DNA"/>
</dbReference>
<proteinExistence type="predicted"/>
<accession>A0ABN9V256</accession>
<feature type="compositionally biased region" description="Low complexity" evidence="1">
    <location>
        <begin position="113"/>
        <end position="125"/>
    </location>
</feature>
<feature type="region of interest" description="Disordered" evidence="1">
    <location>
        <begin position="113"/>
        <end position="141"/>
    </location>
</feature>
<evidence type="ECO:0000313" key="3">
    <source>
        <dbReference type="Proteomes" id="UP001189429"/>
    </source>
</evidence>
<reference evidence="2" key="1">
    <citation type="submission" date="2023-10" db="EMBL/GenBank/DDBJ databases">
        <authorList>
            <person name="Chen Y."/>
            <person name="Shah S."/>
            <person name="Dougan E. K."/>
            <person name="Thang M."/>
            <person name="Chan C."/>
        </authorList>
    </citation>
    <scope>NUCLEOTIDE SEQUENCE [LARGE SCALE GENOMIC DNA]</scope>
</reference>
<dbReference type="Gene3D" id="3.40.50.150">
    <property type="entry name" value="Vaccinia Virus protein VP39"/>
    <property type="match status" value="1"/>
</dbReference>
<gene>
    <name evidence="2" type="ORF">PCOR1329_LOCUS53418</name>
</gene>